<dbReference type="PANTHER" id="PTHR31623">
    <property type="entry name" value="F21J9.9"/>
    <property type="match status" value="1"/>
</dbReference>
<reference evidence="5" key="1">
    <citation type="journal article" date="2019" name="Sci. Rep.">
        <title>Draft genome of Tanacetum cinerariifolium, the natural source of mosquito coil.</title>
        <authorList>
            <person name="Yamashiro T."/>
            <person name="Shiraishi A."/>
            <person name="Satake H."/>
            <person name="Nakayama K."/>
        </authorList>
    </citation>
    <scope>NUCLEOTIDE SEQUENCE</scope>
</reference>
<name>A0A6L2LS04_TANCI</name>
<dbReference type="PANTHER" id="PTHR31623:SF86">
    <property type="entry name" value="DEACETYLVINDOLINE O-ACETYLTRANSFERASE"/>
    <property type="match status" value="1"/>
</dbReference>
<dbReference type="GO" id="GO:0016746">
    <property type="term" value="F:acyltransferase activity"/>
    <property type="evidence" value="ECO:0007669"/>
    <property type="project" value="UniProtKB-KW"/>
</dbReference>
<dbReference type="InterPro" id="IPR023213">
    <property type="entry name" value="CAT-like_dom_sf"/>
</dbReference>
<feature type="coiled-coil region" evidence="4">
    <location>
        <begin position="360"/>
        <end position="390"/>
    </location>
</feature>
<dbReference type="Gene3D" id="3.30.559.10">
    <property type="entry name" value="Chloramphenicol acetyltransferase-like domain"/>
    <property type="match status" value="2"/>
</dbReference>
<dbReference type="EMBL" id="BKCJ010004783">
    <property type="protein sequence ID" value="GEU63064.1"/>
    <property type="molecule type" value="Genomic_DNA"/>
</dbReference>
<dbReference type="AlphaFoldDB" id="A0A6L2LS04"/>
<evidence type="ECO:0000256" key="4">
    <source>
        <dbReference type="SAM" id="Coils"/>
    </source>
</evidence>
<protein>
    <recommendedName>
        <fullName evidence="6">Vinorine synthase-like</fullName>
    </recommendedName>
</protein>
<proteinExistence type="inferred from homology"/>
<keyword evidence="4" id="KW-0175">Coiled coil</keyword>
<comment type="caution">
    <text evidence="5">The sequence shown here is derived from an EMBL/GenBank/DDBJ whole genome shotgun (WGS) entry which is preliminary data.</text>
</comment>
<evidence type="ECO:0000256" key="1">
    <source>
        <dbReference type="ARBA" id="ARBA00009861"/>
    </source>
</evidence>
<evidence type="ECO:0008006" key="6">
    <source>
        <dbReference type="Google" id="ProtNLM"/>
    </source>
</evidence>
<keyword evidence="3" id="KW-0012">Acyltransferase</keyword>
<gene>
    <name evidence="5" type="ORF">Tci_035042</name>
</gene>
<accession>A0A6L2LS04</accession>
<evidence type="ECO:0000256" key="3">
    <source>
        <dbReference type="ARBA" id="ARBA00023315"/>
    </source>
</evidence>
<organism evidence="5">
    <name type="scientific">Tanacetum cinerariifolium</name>
    <name type="common">Dalmatian daisy</name>
    <name type="synonym">Chrysanthemum cinerariifolium</name>
    <dbReference type="NCBI Taxonomy" id="118510"/>
    <lineage>
        <taxon>Eukaryota</taxon>
        <taxon>Viridiplantae</taxon>
        <taxon>Streptophyta</taxon>
        <taxon>Embryophyta</taxon>
        <taxon>Tracheophyta</taxon>
        <taxon>Spermatophyta</taxon>
        <taxon>Magnoliopsida</taxon>
        <taxon>eudicotyledons</taxon>
        <taxon>Gunneridae</taxon>
        <taxon>Pentapetalae</taxon>
        <taxon>asterids</taxon>
        <taxon>campanulids</taxon>
        <taxon>Asterales</taxon>
        <taxon>Asteraceae</taxon>
        <taxon>Asteroideae</taxon>
        <taxon>Anthemideae</taxon>
        <taxon>Anthemidinae</taxon>
        <taxon>Tanacetum</taxon>
    </lineage>
</organism>
<evidence type="ECO:0000256" key="2">
    <source>
        <dbReference type="ARBA" id="ARBA00022679"/>
    </source>
</evidence>
<comment type="similarity">
    <text evidence="1">Belongs to the plant acyltransferase family.</text>
</comment>
<sequence>MMKTQLVTIISRETIKPSSPTPSHLQTYNFSPLDQLEHNLFIPALFFYPNEGDCTSLCLQDKANVMKKSLSHSLTRYYPFAGTLSTNTTPYVDCNDKGVVFVVAEINSQLSTFQHFSEEDETLDELFADGSVGNNCNGSNSLVSVQLNHFTCGGVAVAASMSHLIGDGCTLFSFVSHWASVTRYGSSHHKEVLPLNPSFIITPREQVISNQVYGEGEGEGEGYVSTIIDSTKPQAQVISNKVYGEGYVSKTFLFPNSKLSDLKNKVISQGSIKNPTRIEVLTSLIFKTAVGAESTRSGSFKPSYLWIPVDIRSKFVPKLLQITVGNFVSPMRIRAMHESELLLDHLVGEIKKEKMRLELVQSVQQAAKNSKMLRKNLENEIKDLENVANQTFCGSSFCGFSYNKVDFGWGKPAGATLPVRSVGITSFVLVDTADGYGVEARVNLKKENMEIFENDKEMLSFCHLT</sequence>
<evidence type="ECO:0000313" key="5">
    <source>
        <dbReference type="EMBL" id="GEU63064.1"/>
    </source>
</evidence>
<dbReference type="Pfam" id="PF02458">
    <property type="entry name" value="Transferase"/>
    <property type="match status" value="1"/>
</dbReference>
<keyword evidence="2" id="KW-0808">Transferase</keyword>